<dbReference type="EMBL" id="FNXY01000004">
    <property type="protein sequence ID" value="SEI97995.1"/>
    <property type="molecule type" value="Genomic_DNA"/>
</dbReference>
<proteinExistence type="predicted"/>
<dbReference type="Proteomes" id="UP000199532">
    <property type="component" value="Unassembled WGS sequence"/>
</dbReference>
<protein>
    <submittedName>
        <fullName evidence="2">Glycosyltransferase involved in cell wall bisynthesis</fullName>
    </submittedName>
</protein>
<accession>A0A1H6VCT2</accession>
<feature type="domain" description="Glycosyltransferase 2-like" evidence="1">
    <location>
        <begin position="4"/>
        <end position="132"/>
    </location>
</feature>
<dbReference type="OrthoDB" id="9788101at2"/>
<dbReference type="GO" id="GO:0016758">
    <property type="term" value="F:hexosyltransferase activity"/>
    <property type="evidence" value="ECO:0007669"/>
    <property type="project" value="UniProtKB-ARBA"/>
</dbReference>
<gene>
    <name evidence="2" type="ORF">SAMN04487995_2856</name>
</gene>
<dbReference type="PANTHER" id="PTHR22916">
    <property type="entry name" value="GLYCOSYLTRANSFERASE"/>
    <property type="match status" value="1"/>
</dbReference>
<dbReference type="Pfam" id="PF00535">
    <property type="entry name" value="Glycos_transf_2"/>
    <property type="match status" value="1"/>
</dbReference>
<reference evidence="2 3" key="1">
    <citation type="submission" date="2016-10" db="EMBL/GenBank/DDBJ databases">
        <authorList>
            <person name="de Groot N.N."/>
        </authorList>
    </citation>
    <scope>NUCLEOTIDE SEQUENCE [LARGE SCALE GENOMIC DNA]</scope>
    <source>
        <strain evidence="2 3">DSM 19938</strain>
    </source>
</reference>
<dbReference type="STRING" id="408657.SAMN04487995_2856"/>
<sequence length="247" mass="28005">MKISIITVVFNGVSTIKHCIESVLNQDYDSIEYIIVDGNSNDGTKEVIKSYGNKIDIFLSEPDKGIYDAMNKGIELATGDIIGILNADDFYADQTVISSIAEAFKKTGADGCYADLNYVDGQDESVIKRKWVSGNYGPNSFLMGWMPPHPTFFVKRECYKKFGKFRLDMGSAADYELMLRMILKNGIKLAYVPRVTVKMRTGGVSNSTFKNRIEANKNDRKAWKINELTPWFFTLWLKPVRKIVQFL</sequence>
<evidence type="ECO:0000313" key="3">
    <source>
        <dbReference type="Proteomes" id="UP000199532"/>
    </source>
</evidence>
<organism evidence="2 3">
    <name type="scientific">Dyadobacter koreensis</name>
    <dbReference type="NCBI Taxonomy" id="408657"/>
    <lineage>
        <taxon>Bacteria</taxon>
        <taxon>Pseudomonadati</taxon>
        <taxon>Bacteroidota</taxon>
        <taxon>Cytophagia</taxon>
        <taxon>Cytophagales</taxon>
        <taxon>Spirosomataceae</taxon>
        <taxon>Dyadobacter</taxon>
    </lineage>
</organism>
<dbReference type="AlphaFoldDB" id="A0A1H6VCT2"/>
<dbReference type="PANTHER" id="PTHR22916:SF3">
    <property type="entry name" value="UDP-GLCNAC:BETAGAL BETA-1,3-N-ACETYLGLUCOSAMINYLTRANSFERASE-LIKE PROTEIN 1"/>
    <property type="match status" value="1"/>
</dbReference>
<keyword evidence="2" id="KW-0808">Transferase</keyword>
<dbReference type="RefSeq" id="WP_090335829.1">
    <property type="nucleotide sequence ID" value="NZ_FNXY01000004.1"/>
</dbReference>
<name>A0A1H6VCT2_9BACT</name>
<dbReference type="InterPro" id="IPR029044">
    <property type="entry name" value="Nucleotide-diphossugar_trans"/>
</dbReference>
<dbReference type="Gene3D" id="3.90.550.10">
    <property type="entry name" value="Spore Coat Polysaccharide Biosynthesis Protein SpsA, Chain A"/>
    <property type="match status" value="1"/>
</dbReference>
<evidence type="ECO:0000259" key="1">
    <source>
        <dbReference type="Pfam" id="PF00535"/>
    </source>
</evidence>
<dbReference type="SUPFAM" id="SSF53448">
    <property type="entry name" value="Nucleotide-diphospho-sugar transferases"/>
    <property type="match status" value="1"/>
</dbReference>
<dbReference type="InterPro" id="IPR001173">
    <property type="entry name" value="Glyco_trans_2-like"/>
</dbReference>
<evidence type="ECO:0000313" key="2">
    <source>
        <dbReference type="EMBL" id="SEI97995.1"/>
    </source>
</evidence>
<dbReference type="CDD" id="cd06433">
    <property type="entry name" value="GT_2_WfgS_like"/>
    <property type="match status" value="1"/>
</dbReference>
<keyword evidence="3" id="KW-1185">Reference proteome</keyword>